<dbReference type="InterPro" id="IPR007345">
    <property type="entry name" value="Polysacch_pyruvyl_Trfase"/>
</dbReference>
<dbReference type="Proteomes" id="UP001461341">
    <property type="component" value="Chromosome"/>
</dbReference>
<proteinExistence type="predicted"/>
<dbReference type="GO" id="GO:0016740">
    <property type="term" value="F:transferase activity"/>
    <property type="evidence" value="ECO:0007669"/>
    <property type="project" value="UniProtKB-KW"/>
</dbReference>
<evidence type="ECO:0000313" key="2">
    <source>
        <dbReference type="EMBL" id="WZL76471.1"/>
    </source>
</evidence>
<keyword evidence="3" id="KW-1185">Reference proteome</keyword>
<dbReference type="PANTHER" id="PTHR36836">
    <property type="entry name" value="COLANIC ACID BIOSYNTHESIS PROTEIN WCAK"/>
    <property type="match status" value="1"/>
</dbReference>
<reference evidence="2 3" key="1">
    <citation type="submission" date="2023-03" db="EMBL/GenBank/DDBJ databases">
        <title>Novel Species.</title>
        <authorList>
            <person name="Ma S."/>
        </authorList>
    </citation>
    <scope>NUCLEOTIDE SEQUENCE [LARGE SCALE GENOMIC DNA]</scope>
    <source>
        <strain evidence="2 3">B11</strain>
    </source>
</reference>
<keyword evidence="2" id="KW-0808">Transferase</keyword>
<dbReference type="InterPro" id="IPR019896">
    <property type="entry name" value="Polysacch_pyruvyl_Trfase_CsaB"/>
</dbReference>
<name>A0ABZ2YBT3_9BACT</name>
<dbReference type="PANTHER" id="PTHR36836:SF1">
    <property type="entry name" value="COLANIC ACID BIOSYNTHESIS PROTEIN WCAK"/>
    <property type="match status" value="1"/>
</dbReference>
<dbReference type="RefSeq" id="WP_369018636.1">
    <property type="nucleotide sequence ID" value="NZ_CP121689.1"/>
</dbReference>
<sequence>MSSRGVRFFLLGYYGFGNWGDELSLLASIETLSQISEKTGVPFSIEVLYASTQPLIAFPGKVQIVERKEWLAIFRALRRADFVMVAGGSLLQDKTSFRSLLYYLFLLRLALCWRKKVIFYGCGLGPLERTLSRVMVNALLQKVSLFVARDTETFQYLTSLRGLEEVVVLGGDPVLYWSNRLPARNPSGERVAFFLRSEGLTMEKVSRELQSFAKLSGERVEIVAFHEARDGRFLSEIARRAGCSYRVFSKPQEIWDYFSSLKMVFSMRLHPLIIATLFGIPWFAFDIDPKIAAFSDSLGFNNLLALDDFAARQLSECLQCVPSLGEKISAVRQSLVESYLETEKSLLNYLVAEMERRAGGDAS</sequence>
<dbReference type="Pfam" id="PF04230">
    <property type="entry name" value="PS_pyruv_trans"/>
    <property type="match status" value="1"/>
</dbReference>
<protein>
    <submittedName>
        <fullName evidence="2">Polysaccharide pyruvyl transferase CsaB</fullName>
    </submittedName>
</protein>
<evidence type="ECO:0000313" key="3">
    <source>
        <dbReference type="Proteomes" id="UP001461341"/>
    </source>
</evidence>
<dbReference type="NCBIfam" id="TIGR03609">
    <property type="entry name" value="S_layer_CsaB"/>
    <property type="match status" value="1"/>
</dbReference>
<dbReference type="EMBL" id="CP121689">
    <property type="protein sequence ID" value="WZL76471.1"/>
    <property type="molecule type" value="Genomic_DNA"/>
</dbReference>
<organism evidence="2 3">
    <name type="scientific">Thermatribacter velox</name>
    <dbReference type="NCBI Taxonomy" id="3039681"/>
    <lineage>
        <taxon>Bacteria</taxon>
        <taxon>Pseudomonadati</taxon>
        <taxon>Atribacterota</taxon>
        <taxon>Atribacteria</taxon>
        <taxon>Atribacterales</taxon>
        <taxon>Thermatribacteraceae</taxon>
        <taxon>Thermatribacter</taxon>
    </lineage>
</organism>
<gene>
    <name evidence="2" type="primary">csaB</name>
    <name evidence="2" type="ORF">QBE54_01690</name>
</gene>
<feature type="domain" description="Polysaccharide pyruvyl transferase" evidence="1">
    <location>
        <begin position="18"/>
        <end position="288"/>
    </location>
</feature>
<evidence type="ECO:0000259" key="1">
    <source>
        <dbReference type="Pfam" id="PF04230"/>
    </source>
</evidence>
<accession>A0ABZ2YBT3</accession>